<protein>
    <submittedName>
        <fullName evidence="1">Uncharacterized protein</fullName>
    </submittedName>
</protein>
<organism evidence="1 2">
    <name type="scientific">Pholiota conissans</name>
    <dbReference type="NCBI Taxonomy" id="109636"/>
    <lineage>
        <taxon>Eukaryota</taxon>
        <taxon>Fungi</taxon>
        <taxon>Dikarya</taxon>
        <taxon>Basidiomycota</taxon>
        <taxon>Agaricomycotina</taxon>
        <taxon>Agaricomycetes</taxon>
        <taxon>Agaricomycetidae</taxon>
        <taxon>Agaricales</taxon>
        <taxon>Agaricineae</taxon>
        <taxon>Strophariaceae</taxon>
        <taxon>Pholiota</taxon>
    </lineage>
</organism>
<dbReference type="AlphaFoldDB" id="A0A9P5ZBC6"/>
<reference evidence="1" key="1">
    <citation type="submission" date="2020-11" db="EMBL/GenBank/DDBJ databases">
        <authorList>
            <consortium name="DOE Joint Genome Institute"/>
            <person name="Ahrendt S."/>
            <person name="Riley R."/>
            <person name="Andreopoulos W."/>
            <person name="Labutti K."/>
            <person name="Pangilinan J."/>
            <person name="Ruiz-Duenas F.J."/>
            <person name="Barrasa J.M."/>
            <person name="Sanchez-Garcia M."/>
            <person name="Camarero S."/>
            <person name="Miyauchi S."/>
            <person name="Serrano A."/>
            <person name="Linde D."/>
            <person name="Babiker R."/>
            <person name="Drula E."/>
            <person name="Ayuso-Fernandez I."/>
            <person name="Pacheco R."/>
            <person name="Padilla G."/>
            <person name="Ferreira P."/>
            <person name="Barriuso J."/>
            <person name="Kellner H."/>
            <person name="Castanera R."/>
            <person name="Alfaro M."/>
            <person name="Ramirez L."/>
            <person name="Pisabarro A.G."/>
            <person name="Kuo A."/>
            <person name="Tritt A."/>
            <person name="Lipzen A."/>
            <person name="He G."/>
            <person name="Yan M."/>
            <person name="Ng V."/>
            <person name="Cullen D."/>
            <person name="Martin F."/>
            <person name="Rosso M.-N."/>
            <person name="Henrissat B."/>
            <person name="Hibbett D."/>
            <person name="Martinez A.T."/>
            <person name="Grigoriev I.V."/>
        </authorList>
    </citation>
    <scope>NUCLEOTIDE SEQUENCE</scope>
    <source>
        <strain evidence="1">CIRM-BRFM 674</strain>
    </source>
</reference>
<dbReference type="Proteomes" id="UP000807469">
    <property type="component" value="Unassembled WGS sequence"/>
</dbReference>
<sequence>MFDAELLCGEVNLPAPSAVVKRNGYEALTQLSASLLCEAIRQAQIQPIIPLQFNSHYSTLPRLCLDSRQSLYECEAYTKIMLHLLGPLAGLEGRHNNSKPIRRTKATNDDGSRFLTPHSCAVCQTSSNATTFSGDVNLVLKLSKTSKESGDLFMTALQASDGVFVFRGHDKQQRSRK</sequence>
<gene>
    <name evidence="1" type="ORF">BDN70DRAFT_891782</name>
</gene>
<evidence type="ECO:0000313" key="1">
    <source>
        <dbReference type="EMBL" id="KAF9483374.1"/>
    </source>
</evidence>
<evidence type="ECO:0000313" key="2">
    <source>
        <dbReference type="Proteomes" id="UP000807469"/>
    </source>
</evidence>
<comment type="caution">
    <text evidence="1">The sequence shown here is derived from an EMBL/GenBank/DDBJ whole genome shotgun (WGS) entry which is preliminary data.</text>
</comment>
<proteinExistence type="predicted"/>
<accession>A0A9P5ZBC6</accession>
<name>A0A9P5ZBC6_9AGAR</name>
<keyword evidence="2" id="KW-1185">Reference proteome</keyword>
<dbReference type="EMBL" id="MU155154">
    <property type="protein sequence ID" value="KAF9483374.1"/>
    <property type="molecule type" value="Genomic_DNA"/>
</dbReference>